<dbReference type="EMBL" id="KI925455">
    <property type="protein sequence ID" value="ETW85460.1"/>
    <property type="molecule type" value="Genomic_DNA"/>
</dbReference>
<gene>
    <name evidence="1" type="ORF">HETIRDRAFT_414473</name>
</gene>
<keyword evidence="2" id="KW-1185">Reference proteome</keyword>
<evidence type="ECO:0000313" key="2">
    <source>
        <dbReference type="Proteomes" id="UP000030671"/>
    </source>
</evidence>
<protein>
    <submittedName>
        <fullName evidence="1">Uncharacterized protein</fullName>
    </submittedName>
</protein>
<evidence type="ECO:0000313" key="1">
    <source>
        <dbReference type="EMBL" id="ETW85460.1"/>
    </source>
</evidence>
<dbReference type="KEGG" id="hir:HETIRDRAFT_414473"/>
<dbReference type="InParanoid" id="W4KJG6"/>
<name>W4KJG6_HETIT</name>
<accession>W4KJG6</accession>
<dbReference type="HOGENOM" id="CLU_2359988_0_0_1"/>
<reference evidence="1 2" key="1">
    <citation type="journal article" date="2012" name="New Phytol.">
        <title>Insight into trade-off between wood decay and parasitism from the genome of a fungal forest pathogen.</title>
        <authorList>
            <person name="Olson A."/>
            <person name="Aerts A."/>
            <person name="Asiegbu F."/>
            <person name="Belbahri L."/>
            <person name="Bouzid O."/>
            <person name="Broberg A."/>
            <person name="Canback B."/>
            <person name="Coutinho P.M."/>
            <person name="Cullen D."/>
            <person name="Dalman K."/>
            <person name="Deflorio G."/>
            <person name="van Diepen L.T."/>
            <person name="Dunand C."/>
            <person name="Duplessis S."/>
            <person name="Durling M."/>
            <person name="Gonthier P."/>
            <person name="Grimwood J."/>
            <person name="Fossdal C.G."/>
            <person name="Hansson D."/>
            <person name="Henrissat B."/>
            <person name="Hietala A."/>
            <person name="Himmelstrand K."/>
            <person name="Hoffmeister D."/>
            <person name="Hogberg N."/>
            <person name="James T.Y."/>
            <person name="Karlsson M."/>
            <person name="Kohler A."/>
            <person name="Kues U."/>
            <person name="Lee Y.H."/>
            <person name="Lin Y.C."/>
            <person name="Lind M."/>
            <person name="Lindquist E."/>
            <person name="Lombard V."/>
            <person name="Lucas S."/>
            <person name="Lunden K."/>
            <person name="Morin E."/>
            <person name="Murat C."/>
            <person name="Park J."/>
            <person name="Raffaello T."/>
            <person name="Rouze P."/>
            <person name="Salamov A."/>
            <person name="Schmutz J."/>
            <person name="Solheim H."/>
            <person name="Stahlberg J."/>
            <person name="Velez H."/>
            <person name="de Vries R.P."/>
            <person name="Wiebenga A."/>
            <person name="Woodward S."/>
            <person name="Yakovlev I."/>
            <person name="Garbelotto M."/>
            <person name="Martin F."/>
            <person name="Grigoriev I.V."/>
            <person name="Stenlid J."/>
        </authorList>
    </citation>
    <scope>NUCLEOTIDE SEQUENCE [LARGE SCALE GENOMIC DNA]</scope>
    <source>
        <strain evidence="1 2">TC 32-1</strain>
    </source>
</reference>
<dbReference type="GeneID" id="20673180"/>
<sequence length="96" mass="10508">MLGERVKRRERWLGHDQLVVMGVTLEVRENAMEGDDAGEISSFIKVSLSPDIKPVLICVGRTVLITDPCFTEAGGTIVTCILNAPLRLVETQGRSV</sequence>
<proteinExistence type="predicted"/>
<dbReference type="RefSeq" id="XP_009542321.1">
    <property type="nucleotide sequence ID" value="XM_009544026.1"/>
</dbReference>
<dbReference type="AlphaFoldDB" id="W4KJG6"/>
<dbReference type="Proteomes" id="UP000030671">
    <property type="component" value="Unassembled WGS sequence"/>
</dbReference>
<organism evidence="1 2">
    <name type="scientific">Heterobasidion irregulare (strain TC 32-1)</name>
    <dbReference type="NCBI Taxonomy" id="747525"/>
    <lineage>
        <taxon>Eukaryota</taxon>
        <taxon>Fungi</taxon>
        <taxon>Dikarya</taxon>
        <taxon>Basidiomycota</taxon>
        <taxon>Agaricomycotina</taxon>
        <taxon>Agaricomycetes</taxon>
        <taxon>Russulales</taxon>
        <taxon>Bondarzewiaceae</taxon>
        <taxon>Heterobasidion</taxon>
        <taxon>Heterobasidion annosum species complex</taxon>
    </lineage>
</organism>